<comment type="caution">
    <text evidence="2">The sequence shown here is derived from an EMBL/GenBank/DDBJ whole genome shotgun (WGS) entry which is preliminary data.</text>
</comment>
<evidence type="ECO:0000313" key="3">
    <source>
        <dbReference type="Proteomes" id="UP000190648"/>
    </source>
</evidence>
<feature type="region of interest" description="Disordered" evidence="1">
    <location>
        <begin position="79"/>
        <end position="109"/>
    </location>
</feature>
<protein>
    <submittedName>
        <fullName evidence="2">Uncharacterized protein</fullName>
    </submittedName>
</protein>
<accession>A0A1V4KCR2</accession>
<gene>
    <name evidence="2" type="ORF">AV530_014673</name>
</gene>
<dbReference type="AlphaFoldDB" id="A0A1V4KCR2"/>
<evidence type="ECO:0000313" key="2">
    <source>
        <dbReference type="EMBL" id="OPJ81677.1"/>
    </source>
</evidence>
<dbReference type="EMBL" id="LSYS01003963">
    <property type="protein sequence ID" value="OPJ81677.1"/>
    <property type="molecule type" value="Genomic_DNA"/>
</dbReference>
<sequence>MVAIKVPSERKVLEEDLRKLLPHPMQRKKTFFGIRQTLGKHFLYPAGCGSILPAKRYTLVKKRPGTQLFFSSSFMMPGSSPLVSSSSTSQVSIPSTGVPAAPATRRFPG</sequence>
<dbReference type="Proteomes" id="UP000190648">
    <property type="component" value="Unassembled WGS sequence"/>
</dbReference>
<organism evidence="2 3">
    <name type="scientific">Patagioenas fasciata monilis</name>
    <dbReference type="NCBI Taxonomy" id="372326"/>
    <lineage>
        <taxon>Eukaryota</taxon>
        <taxon>Metazoa</taxon>
        <taxon>Chordata</taxon>
        <taxon>Craniata</taxon>
        <taxon>Vertebrata</taxon>
        <taxon>Euteleostomi</taxon>
        <taxon>Archelosauria</taxon>
        <taxon>Archosauria</taxon>
        <taxon>Dinosauria</taxon>
        <taxon>Saurischia</taxon>
        <taxon>Theropoda</taxon>
        <taxon>Coelurosauria</taxon>
        <taxon>Aves</taxon>
        <taxon>Neognathae</taxon>
        <taxon>Neoaves</taxon>
        <taxon>Columbimorphae</taxon>
        <taxon>Columbiformes</taxon>
        <taxon>Columbidae</taxon>
        <taxon>Patagioenas</taxon>
    </lineage>
</organism>
<evidence type="ECO:0000256" key="1">
    <source>
        <dbReference type="SAM" id="MobiDB-lite"/>
    </source>
</evidence>
<reference evidence="2 3" key="1">
    <citation type="submission" date="2016-02" db="EMBL/GenBank/DDBJ databases">
        <title>Band-tailed pigeon sequencing and assembly.</title>
        <authorList>
            <person name="Soares A.E."/>
            <person name="Novak B.J."/>
            <person name="Rice E.S."/>
            <person name="O'Connell B."/>
            <person name="Chang D."/>
            <person name="Weber S."/>
            <person name="Shapiro B."/>
        </authorList>
    </citation>
    <scope>NUCLEOTIDE SEQUENCE [LARGE SCALE GENOMIC DNA]</scope>
    <source>
        <strain evidence="2">BTP2013</strain>
        <tissue evidence="2">Blood</tissue>
    </source>
</reference>
<name>A0A1V4KCR2_PATFA</name>
<feature type="compositionally biased region" description="Low complexity" evidence="1">
    <location>
        <begin position="79"/>
        <end position="96"/>
    </location>
</feature>
<proteinExistence type="predicted"/>
<keyword evidence="3" id="KW-1185">Reference proteome</keyword>